<dbReference type="EMBL" id="VSSQ01123652">
    <property type="protein sequence ID" value="MPN54934.1"/>
    <property type="molecule type" value="Genomic_DNA"/>
</dbReference>
<dbReference type="PANTHER" id="PTHR43394:SF1">
    <property type="entry name" value="ATP-BINDING CASSETTE SUB-FAMILY B MEMBER 10, MITOCHONDRIAL"/>
    <property type="match status" value="1"/>
</dbReference>
<comment type="caution">
    <text evidence="1">The sequence shown here is derived from an EMBL/GenBank/DDBJ whole genome shotgun (WGS) entry which is preliminary data.</text>
</comment>
<dbReference type="InterPro" id="IPR039421">
    <property type="entry name" value="Type_1_exporter"/>
</dbReference>
<dbReference type="GO" id="GO:0005743">
    <property type="term" value="C:mitochondrial inner membrane"/>
    <property type="evidence" value="ECO:0007669"/>
    <property type="project" value="TreeGrafter"/>
</dbReference>
<keyword evidence="1" id="KW-0067">ATP-binding</keyword>
<organism evidence="1">
    <name type="scientific">bioreactor metagenome</name>
    <dbReference type="NCBI Taxonomy" id="1076179"/>
    <lineage>
        <taxon>unclassified sequences</taxon>
        <taxon>metagenomes</taxon>
        <taxon>ecological metagenomes</taxon>
    </lineage>
</organism>
<proteinExistence type="predicted"/>
<reference evidence="1" key="1">
    <citation type="submission" date="2019-08" db="EMBL/GenBank/DDBJ databases">
        <authorList>
            <person name="Kucharzyk K."/>
            <person name="Murdoch R.W."/>
            <person name="Higgins S."/>
            <person name="Loffler F."/>
        </authorList>
    </citation>
    <scope>NUCLEOTIDE SEQUENCE</scope>
</reference>
<dbReference type="GO" id="GO:0015421">
    <property type="term" value="F:ABC-type oligopeptide transporter activity"/>
    <property type="evidence" value="ECO:0007669"/>
    <property type="project" value="TreeGrafter"/>
</dbReference>
<keyword evidence="1" id="KW-0547">Nucleotide-binding</keyword>
<dbReference type="InterPro" id="IPR027417">
    <property type="entry name" value="P-loop_NTPase"/>
</dbReference>
<dbReference type="AlphaFoldDB" id="A0A645J370"/>
<dbReference type="GO" id="GO:0090374">
    <property type="term" value="P:oligopeptide export from mitochondrion"/>
    <property type="evidence" value="ECO:0007669"/>
    <property type="project" value="TreeGrafter"/>
</dbReference>
<dbReference type="PANTHER" id="PTHR43394">
    <property type="entry name" value="ATP-DEPENDENT PERMEASE MDL1, MITOCHONDRIAL"/>
    <property type="match status" value="1"/>
</dbReference>
<dbReference type="EC" id="3.6.3.-" evidence="1"/>
<dbReference type="SUPFAM" id="SSF52540">
    <property type="entry name" value="P-loop containing nucleoside triphosphate hydrolases"/>
    <property type="match status" value="1"/>
</dbReference>
<dbReference type="GO" id="GO:0005524">
    <property type="term" value="F:ATP binding"/>
    <property type="evidence" value="ECO:0007669"/>
    <property type="project" value="UniProtKB-KW"/>
</dbReference>
<evidence type="ECO:0000313" key="1">
    <source>
        <dbReference type="EMBL" id="MPN54934.1"/>
    </source>
</evidence>
<dbReference type="Gene3D" id="3.40.50.300">
    <property type="entry name" value="P-loop containing nucleotide triphosphate hydrolases"/>
    <property type="match status" value="1"/>
</dbReference>
<gene>
    <name evidence="1" type="ORF">SDC9_202613</name>
</gene>
<dbReference type="GO" id="GO:0016787">
    <property type="term" value="F:hydrolase activity"/>
    <property type="evidence" value="ECO:0007669"/>
    <property type="project" value="UniProtKB-KW"/>
</dbReference>
<accession>A0A645J370</accession>
<sequence>MLSNPPILIFDEATSALDPESEFVIQSNLKSIAKGRTVLIISHRLSIVSGSDQIVVIDSGSITALGTHRELLSQPGTYQEFWRQQMRNDI</sequence>
<keyword evidence="1" id="KW-0378">Hydrolase</keyword>
<protein>
    <submittedName>
        <fullName evidence="1">Putative multidrug export ATP-binding/permease protein</fullName>
        <ecNumber evidence="1">3.6.3.-</ecNumber>
    </submittedName>
</protein>
<name>A0A645J370_9ZZZZ</name>